<accession>A0ACC1HVU3</accession>
<evidence type="ECO:0000313" key="1">
    <source>
        <dbReference type="EMBL" id="KAJ1876458.1"/>
    </source>
</evidence>
<sequence>MNQQLTDPDEDALHDLLRNAEDSGADYYAVLNVPRTASTAAINDAYKRLSRVFHPDRHTAAEQRQWAQRHFHGIQRAHEVLSDDATRAA</sequence>
<organism evidence="1 2">
    <name type="scientific">Kickxella alabastrina</name>
    <dbReference type="NCBI Taxonomy" id="61397"/>
    <lineage>
        <taxon>Eukaryota</taxon>
        <taxon>Fungi</taxon>
        <taxon>Fungi incertae sedis</taxon>
        <taxon>Zoopagomycota</taxon>
        <taxon>Kickxellomycotina</taxon>
        <taxon>Kickxellomycetes</taxon>
        <taxon>Kickxellales</taxon>
        <taxon>Kickxellaceae</taxon>
        <taxon>Kickxella</taxon>
    </lineage>
</organism>
<keyword evidence="2" id="KW-1185">Reference proteome</keyword>
<dbReference type="EMBL" id="JANBPG010004418">
    <property type="protein sequence ID" value="KAJ1876458.1"/>
    <property type="molecule type" value="Genomic_DNA"/>
</dbReference>
<evidence type="ECO:0000313" key="2">
    <source>
        <dbReference type="Proteomes" id="UP001150581"/>
    </source>
</evidence>
<dbReference type="Proteomes" id="UP001150581">
    <property type="component" value="Unassembled WGS sequence"/>
</dbReference>
<reference evidence="1" key="1">
    <citation type="submission" date="2022-07" db="EMBL/GenBank/DDBJ databases">
        <title>Phylogenomic reconstructions and comparative analyses of Kickxellomycotina fungi.</title>
        <authorList>
            <person name="Reynolds N.K."/>
            <person name="Stajich J.E."/>
            <person name="Barry K."/>
            <person name="Grigoriev I.V."/>
            <person name="Crous P."/>
            <person name="Smith M.E."/>
        </authorList>
    </citation>
    <scope>NUCLEOTIDE SEQUENCE</scope>
    <source>
        <strain evidence="1">Benny 63K</strain>
    </source>
</reference>
<name>A0ACC1HVU3_9FUNG</name>
<feature type="non-terminal residue" evidence="1">
    <location>
        <position position="89"/>
    </location>
</feature>
<gene>
    <name evidence="1" type="ORF">LPJ66_012313</name>
</gene>
<proteinExistence type="predicted"/>
<comment type="caution">
    <text evidence="1">The sequence shown here is derived from an EMBL/GenBank/DDBJ whole genome shotgun (WGS) entry which is preliminary data.</text>
</comment>
<protein>
    <submittedName>
        <fullName evidence="1">Uncharacterized protein</fullName>
    </submittedName>
</protein>